<evidence type="ECO:0000256" key="1">
    <source>
        <dbReference type="SAM" id="MobiDB-lite"/>
    </source>
</evidence>
<dbReference type="AlphaFoldDB" id="A0A261UEU5"/>
<gene>
    <name evidence="2" type="ORF">CAL28_09575</name>
</gene>
<keyword evidence="3" id="KW-1185">Reference proteome</keyword>
<comment type="caution">
    <text evidence="2">The sequence shown here is derived from an EMBL/GenBank/DDBJ whole genome shotgun (WGS) entry which is preliminary data.</text>
</comment>
<sequence length="94" mass="10320">MIARDRAGQAERQATVPCESVSWQPPSDIPPSRDDGTAPGYLIARGVDVARLADFSWSPTHVRFHAEGYMEAREFAVTGFEADPEAHTLKLPIP</sequence>
<organism evidence="2 3">
    <name type="scientific">Bordetella genomosp. 11</name>
    <dbReference type="NCBI Taxonomy" id="1416808"/>
    <lineage>
        <taxon>Bacteria</taxon>
        <taxon>Pseudomonadati</taxon>
        <taxon>Pseudomonadota</taxon>
        <taxon>Betaproteobacteria</taxon>
        <taxon>Burkholderiales</taxon>
        <taxon>Alcaligenaceae</taxon>
        <taxon>Bordetella</taxon>
    </lineage>
</organism>
<dbReference type="Proteomes" id="UP000215767">
    <property type="component" value="Unassembled WGS sequence"/>
</dbReference>
<protein>
    <submittedName>
        <fullName evidence="2">Uncharacterized protein</fullName>
    </submittedName>
</protein>
<evidence type="ECO:0000313" key="2">
    <source>
        <dbReference type="EMBL" id="OZI59750.1"/>
    </source>
</evidence>
<reference evidence="3" key="1">
    <citation type="submission" date="2017-05" db="EMBL/GenBank/DDBJ databases">
        <title>Complete and WGS of Bordetella genogroups.</title>
        <authorList>
            <person name="Spilker T."/>
            <person name="Lipuma J."/>
        </authorList>
    </citation>
    <scope>NUCLEOTIDE SEQUENCE [LARGE SCALE GENOMIC DNA]</scope>
    <source>
        <strain evidence="3">AU8856</strain>
    </source>
</reference>
<evidence type="ECO:0000313" key="3">
    <source>
        <dbReference type="Proteomes" id="UP000215767"/>
    </source>
</evidence>
<feature type="region of interest" description="Disordered" evidence="1">
    <location>
        <begin position="1"/>
        <end position="38"/>
    </location>
</feature>
<accession>A0A261UEU5</accession>
<name>A0A261UEU5_9BORD</name>
<dbReference type="EMBL" id="NEVS01000004">
    <property type="protein sequence ID" value="OZI59750.1"/>
    <property type="molecule type" value="Genomic_DNA"/>
</dbReference>
<proteinExistence type="predicted"/>
<dbReference type="RefSeq" id="WP_094841179.1">
    <property type="nucleotide sequence ID" value="NZ_NEVS01000004.1"/>
</dbReference>
<dbReference type="OrthoDB" id="8636151at2"/>